<dbReference type="Gene3D" id="2.40.100.10">
    <property type="entry name" value="Cyclophilin-like"/>
    <property type="match status" value="1"/>
</dbReference>
<accession>A0A2D0KRF6</accession>
<evidence type="ECO:0000256" key="1">
    <source>
        <dbReference type="ARBA" id="ARBA00022741"/>
    </source>
</evidence>
<protein>
    <submittedName>
        <fullName evidence="5">Putative multifunctional urea amidolyase</fullName>
    </submittedName>
</protein>
<dbReference type="InterPro" id="IPR003778">
    <property type="entry name" value="CT_A_B"/>
</dbReference>
<reference evidence="5 6" key="1">
    <citation type="journal article" date="2017" name="Nat. Microbiol.">
        <title>Natural product diversity associated with the nematode symbionts Photorhabdus and Xenorhabdus.</title>
        <authorList>
            <person name="Tobias N.J."/>
            <person name="Wolff H."/>
            <person name="Djahanschiri B."/>
            <person name="Grundmann F."/>
            <person name="Kronenwerth M."/>
            <person name="Shi Y.M."/>
            <person name="Simonyi S."/>
            <person name="Grun P."/>
            <person name="Shapiro-Ilan D."/>
            <person name="Pidot S.J."/>
            <person name="Stinear T.P."/>
            <person name="Ebersberger I."/>
            <person name="Bode H.B."/>
        </authorList>
    </citation>
    <scope>NUCLEOTIDE SEQUENCE [LARGE SCALE GENOMIC DNA]</scope>
    <source>
        <strain evidence="5 6">DSM 17904</strain>
    </source>
</reference>
<dbReference type="EMBL" id="NJAJ01000011">
    <property type="protein sequence ID" value="PHM65958.1"/>
    <property type="molecule type" value="Genomic_DNA"/>
</dbReference>
<dbReference type="Proteomes" id="UP000222366">
    <property type="component" value="Unassembled WGS sequence"/>
</dbReference>
<dbReference type="Pfam" id="PF02626">
    <property type="entry name" value="CT_A_B"/>
    <property type="match status" value="1"/>
</dbReference>
<dbReference type="GO" id="GO:0016829">
    <property type="term" value="F:lyase activity"/>
    <property type="evidence" value="ECO:0007669"/>
    <property type="project" value="UniProtKB-KW"/>
</dbReference>
<organism evidence="5 6">
    <name type="scientific">Xenorhabdus stockiae</name>
    <dbReference type="NCBI Taxonomy" id="351614"/>
    <lineage>
        <taxon>Bacteria</taxon>
        <taxon>Pseudomonadati</taxon>
        <taxon>Pseudomonadota</taxon>
        <taxon>Gammaproteobacteria</taxon>
        <taxon>Enterobacterales</taxon>
        <taxon>Morganellaceae</taxon>
        <taxon>Xenorhabdus</taxon>
    </lineage>
</organism>
<dbReference type="InterPro" id="IPR029000">
    <property type="entry name" value="Cyclophilin-like_dom_sf"/>
</dbReference>
<gene>
    <name evidence="5" type="ORF">Xsto_01461</name>
</gene>
<dbReference type="SUPFAM" id="SSF50891">
    <property type="entry name" value="Cyclophilin-like"/>
    <property type="match status" value="1"/>
</dbReference>
<dbReference type="SMART" id="SM00797">
    <property type="entry name" value="AHS2"/>
    <property type="match status" value="1"/>
</dbReference>
<comment type="caution">
    <text evidence="5">The sequence shown here is derived from an EMBL/GenBank/DDBJ whole genome shotgun (WGS) entry which is preliminary data.</text>
</comment>
<dbReference type="AlphaFoldDB" id="A0A2D0KRF6"/>
<keyword evidence="2" id="KW-0378">Hydrolase</keyword>
<evidence type="ECO:0000256" key="3">
    <source>
        <dbReference type="ARBA" id="ARBA00022840"/>
    </source>
</evidence>
<dbReference type="PANTHER" id="PTHR43309">
    <property type="entry name" value="5-OXOPROLINASE SUBUNIT C"/>
    <property type="match status" value="1"/>
</dbReference>
<dbReference type="RefSeq" id="WP_099124617.1">
    <property type="nucleotide sequence ID" value="NZ_CAWNRH010000013.1"/>
</dbReference>
<evidence type="ECO:0000259" key="4">
    <source>
        <dbReference type="SMART" id="SM00797"/>
    </source>
</evidence>
<evidence type="ECO:0000313" key="6">
    <source>
        <dbReference type="Proteomes" id="UP000222366"/>
    </source>
</evidence>
<name>A0A2D0KRF6_9GAMM</name>
<keyword evidence="3" id="KW-0067">ATP-binding</keyword>
<proteinExistence type="predicted"/>
<keyword evidence="5" id="KW-0456">Lyase</keyword>
<keyword evidence="1" id="KW-0547">Nucleotide-binding</keyword>
<dbReference type="PANTHER" id="PTHR43309:SF3">
    <property type="entry name" value="5-OXOPROLINASE SUBUNIT C"/>
    <property type="match status" value="1"/>
</dbReference>
<keyword evidence="6" id="KW-1185">Reference proteome</keyword>
<dbReference type="GO" id="GO:0016787">
    <property type="term" value="F:hydrolase activity"/>
    <property type="evidence" value="ECO:0007669"/>
    <property type="project" value="UniProtKB-KW"/>
</dbReference>
<sequence>MAIEVLYGIKVLKPGLSSSVQDAGREGYYHVGIPPSGTLDRFGLAIANLLVGNAPDTAGLECTLMGPELLFEQDTVFAVSGAPMGIQLDGQSVPLNTCLLAQKGQQLKITGSSLGARSYLAIAGGIDVPLVLGSRSTYSLGSLGGYQGRRLQAGDTLPVTAYCGQGPVGHHLPEEFKPEFHKHAELRVVPGMYIHRLTAESVDSFFSDEWRISSESDRIGYRFLDGRPLNFVERTPPFGAGSDPSNIVDACYPIGSIQIPSGRTPIVLHRDAVSGGGYMTLGTVVSSDLDILGQLPPGAKVKFTQVTLQQALAIRHTFQEKLQRLVTALS</sequence>
<dbReference type="InterPro" id="IPR052708">
    <property type="entry name" value="PxpC"/>
</dbReference>
<evidence type="ECO:0000313" key="5">
    <source>
        <dbReference type="EMBL" id="PHM65958.1"/>
    </source>
</evidence>
<dbReference type="GO" id="GO:0005524">
    <property type="term" value="F:ATP binding"/>
    <property type="evidence" value="ECO:0007669"/>
    <property type="project" value="UniProtKB-KW"/>
</dbReference>
<dbReference type="NCBIfam" id="TIGR00724">
    <property type="entry name" value="urea_amlyse_rel"/>
    <property type="match status" value="1"/>
</dbReference>
<evidence type="ECO:0000256" key="2">
    <source>
        <dbReference type="ARBA" id="ARBA00022801"/>
    </source>
</evidence>
<feature type="domain" description="Carboxyltransferase" evidence="4">
    <location>
        <begin position="30"/>
        <end position="322"/>
    </location>
</feature>